<feature type="compositionally biased region" description="Low complexity" evidence="1">
    <location>
        <begin position="1"/>
        <end position="21"/>
    </location>
</feature>
<keyword evidence="3" id="KW-1185">Reference proteome</keyword>
<dbReference type="AlphaFoldDB" id="A0A5B7FEH8"/>
<proteinExistence type="predicted"/>
<evidence type="ECO:0000313" key="3">
    <source>
        <dbReference type="Proteomes" id="UP000324222"/>
    </source>
</evidence>
<evidence type="ECO:0000313" key="2">
    <source>
        <dbReference type="EMBL" id="MPC43468.1"/>
    </source>
</evidence>
<organism evidence="2 3">
    <name type="scientific">Portunus trituberculatus</name>
    <name type="common">Swimming crab</name>
    <name type="synonym">Neptunus trituberculatus</name>
    <dbReference type="NCBI Taxonomy" id="210409"/>
    <lineage>
        <taxon>Eukaryota</taxon>
        <taxon>Metazoa</taxon>
        <taxon>Ecdysozoa</taxon>
        <taxon>Arthropoda</taxon>
        <taxon>Crustacea</taxon>
        <taxon>Multicrustacea</taxon>
        <taxon>Malacostraca</taxon>
        <taxon>Eumalacostraca</taxon>
        <taxon>Eucarida</taxon>
        <taxon>Decapoda</taxon>
        <taxon>Pleocyemata</taxon>
        <taxon>Brachyura</taxon>
        <taxon>Eubrachyura</taxon>
        <taxon>Portunoidea</taxon>
        <taxon>Portunidae</taxon>
        <taxon>Portuninae</taxon>
        <taxon>Portunus</taxon>
    </lineage>
</organism>
<dbReference type="EMBL" id="VSRR010005844">
    <property type="protein sequence ID" value="MPC43468.1"/>
    <property type="molecule type" value="Genomic_DNA"/>
</dbReference>
<reference evidence="2 3" key="1">
    <citation type="submission" date="2019-05" db="EMBL/GenBank/DDBJ databases">
        <title>Another draft genome of Portunus trituberculatus and its Hox gene families provides insights of decapod evolution.</title>
        <authorList>
            <person name="Jeong J.-H."/>
            <person name="Song I."/>
            <person name="Kim S."/>
            <person name="Choi T."/>
            <person name="Kim D."/>
            <person name="Ryu S."/>
            <person name="Kim W."/>
        </authorList>
    </citation>
    <scope>NUCLEOTIDE SEQUENCE [LARGE SCALE GENOMIC DNA]</scope>
    <source>
        <tissue evidence="2">Muscle</tissue>
    </source>
</reference>
<accession>A0A5B7FEH8</accession>
<sequence>MPRLSQTSATPPSSTTNAADAPKFRHKTADYDTETIPKGACCRLRCFEEGGRIRARPWHEGRRVDTTRRIF</sequence>
<feature type="region of interest" description="Disordered" evidence="1">
    <location>
        <begin position="1"/>
        <end position="30"/>
    </location>
</feature>
<protein>
    <submittedName>
        <fullName evidence="2">Uncharacterized protein</fullName>
    </submittedName>
</protein>
<dbReference type="Proteomes" id="UP000324222">
    <property type="component" value="Unassembled WGS sequence"/>
</dbReference>
<name>A0A5B7FEH8_PORTR</name>
<gene>
    <name evidence="2" type="ORF">E2C01_037115</name>
</gene>
<comment type="caution">
    <text evidence="2">The sequence shown here is derived from an EMBL/GenBank/DDBJ whole genome shotgun (WGS) entry which is preliminary data.</text>
</comment>
<evidence type="ECO:0000256" key="1">
    <source>
        <dbReference type="SAM" id="MobiDB-lite"/>
    </source>
</evidence>